<name>A0A1V4SF82_RUMHU</name>
<keyword evidence="1" id="KW-0378">Hydrolase</keyword>
<evidence type="ECO:0000313" key="1">
    <source>
        <dbReference type="EMBL" id="OPX41901.1"/>
    </source>
</evidence>
<sequence length="793" mass="87897">MSHILPDSTKLRPSTKGTAYGDDLEGEIDSLIEKTSYTYDGFNRLNKTETVKAGERTMAEYTYDGDDLRVSKAVRKSGSGYKVEVTNYLYDRQNVILETDAEGNTRASYVKGINYISKTDADGKASYYLFNGHGDVMQTVDAAGSTQNQYEYDIWGNPVLTIETSENAIRYAGEFLDIETGLYYLRARFYDPYLGRFTTEDSYWGEDENPLSLNLYTYCANDPVRYVDPSGHVTMYNSAGKPCEVDPREVGGAEQVGFTLTAPSVTMYKVADVSVWNADASRATFTVNGITKSLYNEKGTIYNGDGNIVGSSVDGHMTMTSDWYNSMFGNGSSTGSTTVNINQSVTSVRTRDGSNVTVNVNAGTVTEFITGDSSHTVINNRSIIETITTGKNSSLVLNNSGTINQVGLGENGTAEIYNAEGRYIKNITGGEITDGSRKGMYIENRGTIVNVLTGKNSRNTIDNFGGHLTLETGEENETIVINGQKGITHKDGKGKTYLRLYNIYSGAHKDIQFSNTQQFQTGIEQMLKGGWSFDKPAWLVQEEEVKAEIDKYYNDALKYYNNPDNNWFIPYRKGVKELWEFIDLVANEYGLNEYDVKLLKADAVFCSDNTIQEMSAQHYIRNHPREGLEGLALVMLTPRLSSNNSALKTRTKIEDDFKGFNFGNKGVYNSAKTPRTGAEWNEYFKSVYGNKNVFWKTEINSFPDIQMNPRALWGRSADEVGKMLGEGWTRGTYGSAGTGWKFTKGNSSVFYHPGGGVHEGSYYGFSSGPTGKVKVVGSDYKPLIGDNATIINK</sequence>
<accession>A0A1V4SF82</accession>
<keyword evidence="2" id="KW-1185">Reference proteome</keyword>
<dbReference type="PANTHER" id="PTHR32305">
    <property type="match status" value="1"/>
</dbReference>
<protein>
    <submittedName>
        <fullName evidence="1">tRNA(Glu)-specific nuclease WapA</fullName>
        <ecNumber evidence="1">3.1.-.-</ecNumber>
    </submittedName>
</protein>
<dbReference type="Gene3D" id="2.180.10.10">
    <property type="entry name" value="RHS repeat-associated core"/>
    <property type="match status" value="1"/>
</dbReference>
<proteinExistence type="predicted"/>
<organism evidence="1 2">
    <name type="scientific">Ruminiclostridium hungatei</name>
    <name type="common">Clostridium hungatei</name>
    <dbReference type="NCBI Taxonomy" id="48256"/>
    <lineage>
        <taxon>Bacteria</taxon>
        <taxon>Bacillati</taxon>
        <taxon>Bacillota</taxon>
        <taxon>Clostridia</taxon>
        <taxon>Eubacteriales</taxon>
        <taxon>Oscillospiraceae</taxon>
        <taxon>Ruminiclostridium</taxon>
    </lineage>
</organism>
<evidence type="ECO:0000313" key="2">
    <source>
        <dbReference type="Proteomes" id="UP000191554"/>
    </source>
</evidence>
<dbReference type="EMBL" id="MZGX01000042">
    <property type="protein sequence ID" value="OPX41901.1"/>
    <property type="molecule type" value="Genomic_DNA"/>
</dbReference>
<comment type="caution">
    <text evidence="1">The sequence shown here is derived from an EMBL/GenBank/DDBJ whole genome shotgun (WGS) entry which is preliminary data.</text>
</comment>
<reference evidence="1 2" key="1">
    <citation type="submission" date="2017-03" db="EMBL/GenBank/DDBJ databases">
        <title>Genome sequence of Clostridium hungatei DSM 14427.</title>
        <authorList>
            <person name="Poehlein A."/>
            <person name="Daniel R."/>
        </authorList>
    </citation>
    <scope>NUCLEOTIDE SEQUENCE [LARGE SCALE GENOMIC DNA]</scope>
    <source>
        <strain evidence="1 2">DSM 14427</strain>
    </source>
</reference>
<dbReference type="STRING" id="48256.CLHUN_42150"/>
<dbReference type="EC" id="3.1.-.-" evidence="1"/>
<dbReference type="AlphaFoldDB" id="A0A1V4SF82"/>
<dbReference type="Proteomes" id="UP000191554">
    <property type="component" value="Unassembled WGS sequence"/>
</dbReference>
<dbReference type="InterPro" id="IPR050708">
    <property type="entry name" value="T6SS_VgrG/RHS"/>
</dbReference>
<dbReference type="GO" id="GO:0016787">
    <property type="term" value="F:hydrolase activity"/>
    <property type="evidence" value="ECO:0007669"/>
    <property type="project" value="UniProtKB-KW"/>
</dbReference>
<dbReference type="PANTHER" id="PTHR32305:SF15">
    <property type="entry name" value="PROTEIN RHSA-RELATED"/>
    <property type="match status" value="1"/>
</dbReference>
<dbReference type="InterPro" id="IPR022385">
    <property type="entry name" value="Rhs_assc_core"/>
</dbReference>
<dbReference type="NCBIfam" id="TIGR03696">
    <property type="entry name" value="Rhs_assc_core"/>
    <property type="match status" value="1"/>
</dbReference>
<gene>
    <name evidence="1" type="primary">wapA_13</name>
    <name evidence="1" type="ORF">CLHUN_42150</name>
</gene>